<dbReference type="Gene3D" id="3.40.50.300">
    <property type="entry name" value="P-loop containing nucleotide triphosphate hydrolases"/>
    <property type="match status" value="2"/>
</dbReference>
<dbReference type="EC" id="3.6.4.13" evidence="12"/>
<accession>A0A554WD37</accession>
<evidence type="ECO:0000256" key="6">
    <source>
        <dbReference type="PROSITE-ProRule" id="PRU00552"/>
    </source>
</evidence>
<evidence type="ECO:0000256" key="5">
    <source>
        <dbReference type="ARBA" id="ARBA00038437"/>
    </source>
</evidence>
<evidence type="ECO:0000259" key="9">
    <source>
        <dbReference type="PROSITE" id="PS51192"/>
    </source>
</evidence>
<comment type="similarity">
    <text evidence="5 7">Belongs to the DEAD box helicase family.</text>
</comment>
<dbReference type="InterPro" id="IPR001650">
    <property type="entry name" value="Helicase_C-like"/>
</dbReference>
<name>A0A554WD37_9BURK</name>
<evidence type="ECO:0000256" key="2">
    <source>
        <dbReference type="ARBA" id="ARBA00022801"/>
    </source>
</evidence>
<keyword evidence="3 7" id="KW-0347">Helicase</keyword>
<evidence type="ECO:0000256" key="7">
    <source>
        <dbReference type="RuleBase" id="RU000492"/>
    </source>
</evidence>
<evidence type="ECO:0000313" key="13">
    <source>
        <dbReference type="Proteomes" id="UP000315736"/>
    </source>
</evidence>
<feature type="compositionally biased region" description="Basic residues" evidence="8">
    <location>
        <begin position="450"/>
        <end position="460"/>
    </location>
</feature>
<dbReference type="GO" id="GO:0005829">
    <property type="term" value="C:cytosol"/>
    <property type="evidence" value="ECO:0007669"/>
    <property type="project" value="TreeGrafter"/>
</dbReference>
<dbReference type="GO" id="GO:0003676">
    <property type="term" value="F:nucleic acid binding"/>
    <property type="evidence" value="ECO:0007669"/>
    <property type="project" value="InterPro"/>
</dbReference>
<dbReference type="PANTHER" id="PTHR47959">
    <property type="entry name" value="ATP-DEPENDENT RNA HELICASE RHLE-RELATED"/>
    <property type="match status" value="1"/>
</dbReference>
<evidence type="ECO:0000256" key="3">
    <source>
        <dbReference type="ARBA" id="ARBA00022806"/>
    </source>
</evidence>
<dbReference type="Pfam" id="PF00271">
    <property type="entry name" value="Helicase_C"/>
    <property type="match status" value="1"/>
</dbReference>
<dbReference type="PROSITE" id="PS51195">
    <property type="entry name" value="Q_MOTIF"/>
    <property type="match status" value="1"/>
</dbReference>
<evidence type="ECO:0000259" key="11">
    <source>
        <dbReference type="PROSITE" id="PS51195"/>
    </source>
</evidence>
<reference evidence="12 13" key="1">
    <citation type="submission" date="2019-07" db="EMBL/GenBank/DDBJ databases">
        <title>Tepidimonas alkaliphilus YIM 72238 draft genome.</title>
        <authorList>
            <person name="Da Costa M.S."/>
            <person name="Froufe H.J.C."/>
            <person name="Egas C."/>
            <person name="Albuquerque L."/>
        </authorList>
    </citation>
    <scope>NUCLEOTIDE SEQUENCE [LARGE SCALE GENOMIC DNA]</scope>
    <source>
        <strain evidence="12 13">YIM 72238</strain>
    </source>
</reference>
<gene>
    <name evidence="12" type="primary">rhlE_1</name>
    <name evidence="12" type="ORF">Talka_00151</name>
</gene>
<organism evidence="12 13">
    <name type="scientific">Tepidimonas alkaliphilus</name>
    <dbReference type="NCBI Taxonomy" id="2588942"/>
    <lineage>
        <taxon>Bacteria</taxon>
        <taxon>Pseudomonadati</taxon>
        <taxon>Pseudomonadota</taxon>
        <taxon>Betaproteobacteria</taxon>
        <taxon>Burkholderiales</taxon>
        <taxon>Tepidimonas</taxon>
    </lineage>
</organism>
<dbReference type="PROSITE" id="PS51194">
    <property type="entry name" value="HELICASE_CTER"/>
    <property type="match status" value="1"/>
</dbReference>
<keyword evidence="1 7" id="KW-0547">Nucleotide-binding</keyword>
<dbReference type="InterPro" id="IPR050079">
    <property type="entry name" value="DEAD_box_RNA_helicase"/>
</dbReference>
<feature type="domain" description="Helicase C-terminal" evidence="10">
    <location>
        <begin position="252"/>
        <end position="414"/>
    </location>
</feature>
<dbReference type="Pfam" id="PF00270">
    <property type="entry name" value="DEAD"/>
    <property type="match status" value="1"/>
</dbReference>
<protein>
    <submittedName>
        <fullName evidence="12">ATP-dependent RNA helicase RhlE</fullName>
        <ecNumber evidence="12">3.6.4.13</ecNumber>
    </submittedName>
</protein>
<dbReference type="InterPro" id="IPR014001">
    <property type="entry name" value="Helicase_ATP-bd"/>
</dbReference>
<evidence type="ECO:0000259" key="10">
    <source>
        <dbReference type="PROSITE" id="PS51194"/>
    </source>
</evidence>
<dbReference type="PANTHER" id="PTHR47959:SF17">
    <property type="entry name" value="ATP-DEPENDENT RNA HELICASE DEAD BOX FAMILY"/>
    <property type="match status" value="1"/>
</dbReference>
<evidence type="ECO:0000313" key="12">
    <source>
        <dbReference type="EMBL" id="TSE21476.1"/>
    </source>
</evidence>
<proteinExistence type="inferred from homology"/>
<dbReference type="PROSITE" id="PS51192">
    <property type="entry name" value="HELICASE_ATP_BIND_1"/>
    <property type="match status" value="1"/>
</dbReference>
<dbReference type="CDD" id="cd18787">
    <property type="entry name" value="SF2_C_DEAD"/>
    <property type="match status" value="1"/>
</dbReference>
<dbReference type="SUPFAM" id="SSF52540">
    <property type="entry name" value="P-loop containing nucleoside triphosphate hydrolases"/>
    <property type="match status" value="1"/>
</dbReference>
<dbReference type="GO" id="GO:0016787">
    <property type="term" value="F:hydrolase activity"/>
    <property type="evidence" value="ECO:0007669"/>
    <property type="project" value="UniProtKB-KW"/>
</dbReference>
<comment type="caution">
    <text evidence="12">The sequence shown here is derived from an EMBL/GenBank/DDBJ whole genome shotgun (WGS) entry which is preliminary data.</text>
</comment>
<dbReference type="SMART" id="SM00487">
    <property type="entry name" value="DEXDc"/>
    <property type="match status" value="1"/>
</dbReference>
<dbReference type="EMBL" id="VJNB01000001">
    <property type="protein sequence ID" value="TSE21476.1"/>
    <property type="molecule type" value="Genomic_DNA"/>
</dbReference>
<evidence type="ECO:0000256" key="8">
    <source>
        <dbReference type="SAM" id="MobiDB-lite"/>
    </source>
</evidence>
<feature type="domain" description="Helicase ATP-binding" evidence="9">
    <location>
        <begin position="61"/>
        <end position="241"/>
    </location>
</feature>
<evidence type="ECO:0000256" key="1">
    <source>
        <dbReference type="ARBA" id="ARBA00022741"/>
    </source>
</evidence>
<keyword evidence="4 7" id="KW-0067">ATP-binding</keyword>
<feature type="short sequence motif" description="Q motif" evidence="6">
    <location>
        <begin position="17"/>
        <end position="45"/>
    </location>
</feature>
<dbReference type="AlphaFoldDB" id="A0A554WD37"/>
<keyword evidence="2 7" id="KW-0378">Hydrolase</keyword>
<dbReference type="InterPro" id="IPR014014">
    <property type="entry name" value="RNA_helicase_DEAD_Q_motif"/>
</dbReference>
<dbReference type="GO" id="GO:0003724">
    <property type="term" value="F:RNA helicase activity"/>
    <property type="evidence" value="ECO:0007669"/>
    <property type="project" value="UniProtKB-EC"/>
</dbReference>
<sequence length="460" mass="49767">MNTDSLHANSSAPASAAGFAALGLHPALLRAVAERGFETPTAVQQQAIPLALPQADGGCADLIVCSQTGSGKTAAYLLPLLHGLLQTSGAAATASIKAFGKPAESAARPSVLVLCPTRELAQQVGRDAVELLRHARFLRVATVVGGLPYRQQLQRLSGVHLLVATPGRLLDLQRSGRLRLDAVQHLVLDEADRMLDLGFADDLAAIHTLTAARRQTLMFSATMAPPVQRLAAGVMRTPRQVMLATPQQRHAHIEQRLHWCDDAQHKRRLLHHWLRDATLQQAIVFASTQVECDALADELQQAGFAAVALHGAMPQGVRQRRLQALREGRVQILVATDVAARGIDVPSISHVFNYGLPMKAEDYVHRIGRTGRAGRQGVAVTMAEPRDRRRLAAIEALRREPIPEHTVAGLEPQRTVSRQERQRAPRGRRSTLHSRSSARSSQGGGLAGHRPPKAAVRRSG</sequence>
<dbReference type="CDD" id="cd00268">
    <property type="entry name" value="DEADc"/>
    <property type="match status" value="1"/>
</dbReference>
<dbReference type="InterPro" id="IPR044742">
    <property type="entry name" value="DEAD/DEAH_RhlB"/>
</dbReference>
<dbReference type="InterPro" id="IPR011545">
    <property type="entry name" value="DEAD/DEAH_box_helicase_dom"/>
</dbReference>
<dbReference type="RefSeq" id="WP_246100510.1">
    <property type="nucleotide sequence ID" value="NZ_VJNB01000001.1"/>
</dbReference>
<dbReference type="PROSITE" id="PS00039">
    <property type="entry name" value="DEAD_ATP_HELICASE"/>
    <property type="match status" value="1"/>
</dbReference>
<dbReference type="InterPro" id="IPR027417">
    <property type="entry name" value="P-loop_NTPase"/>
</dbReference>
<evidence type="ECO:0000256" key="4">
    <source>
        <dbReference type="ARBA" id="ARBA00022840"/>
    </source>
</evidence>
<feature type="region of interest" description="Disordered" evidence="8">
    <location>
        <begin position="403"/>
        <end position="460"/>
    </location>
</feature>
<keyword evidence="13" id="KW-1185">Reference proteome</keyword>
<dbReference type="SMART" id="SM00490">
    <property type="entry name" value="HELICc"/>
    <property type="match status" value="1"/>
</dbReference>
<dbReference type="Proteomes" id="UP000315736">
    <property type="component" value="Unassembled WGS sequence"/>
</dbReference>
<dbReference type="InterPro" id="IPR000629">
    <property type="entry name" value="RNA-helicase_DEAD-box_CS"/>
</dbReference>
<feature type="domain" description="DEAD-box RNA helicase Q" evidence="11">
    <location>
        <begin position="17"/>
        <end position="45"/>
    </location>
</feature>
<dbReference type="GO" id="GO:0005524">
    <property type="term" value="F:ATP binding"/>
    <property type="evidence" value="ECO:0007669"/>
    <property type="project" value="UniProtKB-KW"/>
</dbReference>